<organism evidence="2">
    <name type="scientific">Anaerococcus vaginalis</name>
    <dbReference type="NCBI Taxonomy" id="33037"/>
    <lineage>
        <taxon>Bacteria</taxon>
        <taxon>Bacillati</taxon>
        <taxon>Bacillota</taxon>
        <taxon>Tissierellia</taxon>
        <taxon>Tissierellales</taxon>
        <taxon>Peptoniphilaceae</taxon>
        <taxon>Anaerococcus</taxon>
    </lineage>
</organism>
<name>A0A6N2T0H6_9FIRM</name>
<evidence type="ECO:0000256" key="1">
    <source>
        <dbReference type="SAM" id="Phobius"/>
    </source>
</evidence>
<keyword evidence="1" id="KW-0812">Transmembrane</keyword>
<evidence type="ECO:0000313" key="2">
    <source>
        <dbReference type="EMBL" id="VYS98819.1"/>
    </source>
</evidence>
<feature type="transmembrane region" description="Helical" evidence="1">
    <location>
        <begin position="31"/>
        <end position="48"/>
    </location>
</feature>
<dbReference type="EMBL" id="CACRSW010000023">
    <property type="protein sequence ID" value="VYS98819.1"/>
    <property type="molecule type" value="Genomic_DNA"/>
</dbReference>
<reference evidence="2" key="1">
    <citation type="submission" date="2019-11" db="EMBL/GenBank/DDBJ databases">
        <authorList>
            <person name="Feng L."/>
        </authorList>
    </citation>
    <scope>NUCLEOTIDE SEQUENCE</scope>
    <source>
        <strain evidence="2">AvaginalisLFYP127</strain>
    </source>
</reference>
<feature type="transmembrane region" description="Helical" evidence="1">
    <location>
        <begin position="6"/>
        <end position="24"/>
    </location>
</feature>
<protein>
    <submittedName>
        <fullName evidence="2">Uncharacterized protein</fullName>
    </submittedName>
</protein>
<sequence>MDICLITIFANLWSLLIIYVIDNFESRYKKLVICLLALILVIVVMLPVI</sequence>
<accession>A0A6N2T0H6</accession>
<dbReference type="AlphaFoldDB" id="A0A6N2T0H6"/>
<gene>
    <name evidence="2" type="ORF">AVLFYP127_00414</name>
</gene>
<keyword evidence="1" id="KW-1133">Transmembrane helix</keyword>
<keyword evidence="1" id="KW-0472">Membrane</keyword>
<proteinExistence type="predicted"/>